<dbReference type="AlphaFoldDB" id="A0A4V1D3J1"/>
<sequence>MYEQSPDRDQINRPIDELHYEPVNPRFRSVQIVSAVIAYSLLAVLALLLLLVDTYWWCIAAEIVITVSFIINLKILRKAYKFKGYALREHDITYRGGVIFPKITTVPFSKIQQVSIKQNPVSKYFGLSAIDIVNGAQVLSSLAIQGLTKEKADAIKNVITQRLNNNHD</sequence>
<accession>A0A4V1D3J1</accession>
<organism evidence="3 4">
    <name type="scientific">Duncaniella dubosii</name>
    <dbReference type="NCBI Taxonomy" id="2518971"/>
    <lineage>
        <taxon>Bacteria</taxon>
        <taxon>Pseudomonadati</taxon>
        <taxon>Bacteroidota</taxon>
        <taxon>Bacteroidia</taxon>
        <taxon>Bacteroidales</taxon>
        <taxon>Muribaculaceae</taxon>
        <taxon>Duncaniella</taxon>
    </lineage>
</organism>
<reference evidence="4" key="1">
    <citation type="submission" date="2019-02" db="EMBL/GenBank/DDBJ databases">
        <title>Isolation and identification of novel species under the genus Muribaculum.</title>
        <authorList>
            <person name="Miyake S."/>
            <person name="Ding Y."/>
            <person name="Low A."/>
            <person name="Soh M."/>
            <person name="Seedorf H."/>
        </authorList>
    </citation>
    <scope>NUCLEOTIDE SEQUENCE [LARGE SCALE GENOMIC DNA]</scope>
    <source>
        <strain evidence="4">H5</strain>
    </source>
</reference>
<evidence type="ECO:0000259" key="2">
    <source>
        <dbReference type="Pfam" id="PF03703"/>
    </source>
</evidence>
<dbReference type="EMBL" id="CP039396">
    <property type="protein sequence ID" value="QCD43188.1"/>
    <property type="molecule type" value="Genomic_DNA"/>
</dbReference>
<dbReference type="KEGG" id="ddb:E7747_13410"/>
<dbReference type="PANTHER" id="PTHR34473">
    <property type="entry name" value="UPF0699 TRANSMEMBRANE PROTEIN YDBS"/>
    <property type="match status" value="1"/>
</dbReference>
<feature type="domain" description="YdbS-like PH" evidence="2">
    <location>
        <begin position="80"/>
        <end position="157"/>
    </location>
</feature>
<keyword evidence="1" id="KW-0812">Transmembrane</keyword>
<name>A0A4V1D3J1_9BACT</name>
<keyword evidence="1" id="KW-1133">Transmembrane helix</keyword>
<feature type="transmembrane region" description="Helical" evidence="1">
    <location>
        <begin position="30"/>
        <end position="48"/>
    </location>
</feature>
<dbReference type="PANTHER" id="PTHR34473:SF2">
    <property type="entry name" value="UPF0699 TRANSMEMBRANE PROTEIN YDBT"/>
    <property type="match status" value="1"/>
</dbReference>
<evidence type="ECO:0000313" key="4">
    <source>
        <dbReference type="Proteomes" id="UP000297149"/>
    </source>
</evidence>
<keyword evidence="1" id="KW-0472">Membrane</keyword>
<dbReference type="InterPro" id="IPR005182">
    <property type="entry name" value="YdbS-like_PH"/>
</dbReference>
<evidence type="ECO:0000256" key="1">
    <source>
        <dbReference type="SAM" id="Phobius"/>
    </source>
</evidence>
<gene>
    <name evidence="3" type="ORF">E7747_13410</name>
</gene>
<protein>
    <recommendedName>
        <fullName evidence="2">YdbS-like PH domain-containing protein</fullName>
    </recommendedName>
</protein>
<evidence type="ECO:0000313" key="3">
    <source>
        <dbReference type="EMBL" id="QCD43188.1"/>
    </source>
</evidence>
<keyword evidence="4" id="KW-1185">Reference proteome</keyword>
<dbReference type="Pfam" id="PF03703">
    <property type="entry name" value="bPH_2"/>
    <property type="match status" value="1"/>
</dbReference>
<feature type="transmembrane region" description="Helical" evidence="1">
    <location>
        <begin position="54"/>
        <end position="73"/>
    </location>
</feature>
<proteinExistence type="predicted"/>
<dbReference type="Proteomes" id="UP000297149">
    <property type="component" value="Chromosome"/>
</dbReference>